<reference evidence="2 3" key="1">
    <citation type="submission" date="2015-01" db="EMBL/GenBank/DDBJ databases">
        <title>Deinococcus puniceus/DY1/ whole genome sequencing.</title>
        <authorList>
            <person name="Kim M.K."/>
            <person name="Srinivasan S."/>
            <person name="Lee J.-J."/>
        </authorList>
    </citation>
    <scope>NUCLEOTIDE SEQUENCE [LARGE SCALE GENOMIC DNA]</scope>
    <source>
        <strain evidence="2 3">DY1</strain>
    </source>
</reference>
<organism evidence="2 3">
    <name type="scientific">Deinococcus puniceus</name>
    <dbReference type="NCBI Taxonomy" id="1182568"/>
    <lineage>
        <taxon>Bacteria</taxon>
        <taxon>Thermotogati</taxon>
        <taxon>Deinococcota</taxon>
        <taxon>Deinococci</taxon>
        <taxon>Deinococcales</taxon>
        <taxon>Deinococcaceae</taxon>
        <taxon>Deinococcus</taxon>
    </lineage>
</organism>
<proteinExistence type="predicted"/>
<evidence type="ECO:0000256" key="1">
    <source>
        <dbReference type="SAM" id="Phobius"/>
    </source>
</evidence>
<evidence type="ECO:0000313" key="3">
    <source>
        <dbReference type="Proteomes" id="UP000077363"/>
    </source>
</evidence>
<gene>
    <name evidence="2" type="ORF">SU48_04485</name>
</gene>
<dbReference type="EMBL" id="CP011387">
    <property type="protein sequence ID" value="ANE43145.1"/>
    <property type="molecule type" value="Genomic_DNA"/>
</dbReference>
<evidence type="ECO:0008006" key="4">
    <source>
        <dbReference type="Google" id="ProtNLM"/>
    </source>
</evidence>
<feature type="transmembrane region" description="Helical" evidence="1">
    <location>
        <begin position="85"/>
        <end position="106"/>
    </location>
</feature>
<keyword evidence="1" id="KW-1133">Transmembrane helix</keyword>
<dbReference type="Proteomes" id="UP000077363">
    <property type="component" value="Chromosome"/>
</dbReference>
<keyword evidence="1" id="KW-0472">Membrane</keyword>
<sequence length="221" mass="24721">MLNVTPEIARNVLNFVLSATQVFAAIGLAIYTFLGLGALLSGRELDFNQSYSIALNAHITLLNKNSFSISGLDLPVEPNSDWQRMLILFGIFFTLAAIIYVAGYLKKLLNKIIDDPFQSGIAPKFRIMAYALLSMQLLEIIYKSILFFDSRGREAQRMIENTFGSLAAIKTVSVSRSLFPNIDFSPLWAALALILLAAVFQRGHDLREQERSLRLDQELTV</sequence>
<keyword evidence="3" id="KW-1185">Reference proteome</keyword>
<feature type="transmembrane region" description="Helical" evidence="1">
    <location>
        <begin position="184"/>
        <end position="201"/>
    </location>
</feature>
<evidence type="ECO:0000313" key="2">
    <source>
        <dbReference type="EMBL" id="ANE43145.1"/>
    </source>
</evidence>
<keyword evidence="1" id="KW-0812">Transmembrane</keyword>
<dbReference type="RefSeq" id="WP_064014202.1">
    <property type="nucleotide sequence ID" value="NZ_CP011387.1"/>
</dbReference>
<feature type="transmembrane region" description="Helical" evidence="1">
    <location>
        <begin position="12"/>
        <end position="34"/>
    </location>
</feature>
<dbReference type="STRING" id="1182568.SU48_04485"/>
<dbReference type="PATRIC" id="fig|1182568.3.peg.934"/>
<protein>
    <recommendedName>
        <fullName evidence="4">DUF2975 domain-containing protein</fullName>
    </recommendedName>
</protein>
<accession>A0A172T7Y4</accession>
<dbReference type="KEGG" id="dpu:SU48_04485"/>
<dbReference type="AlphaFoldDB" id="A0A172T7Y4"/>
<name>A0A172T7Y4_9DEIO</name>